<dbReference type="EMBL" id="NIBG01000031">
    <property type="protein sequence ID" value="PAB56809.1"/>
    <property type="molecule type" value="Genomic_DNA"/>
</dbReference>
<evidence type="ECO:0000256" key="3">
    <source>
        <dbReference type="ARBA" id="ARBA00022723"/>
    </source>
</evidence>
<dbReference type="Pfam" id="PF12804">
    <property type="entry name" value="NTP_transf_3"/>
    <property type="match status" value="1"/>
</dbReference>
<comment type="cofactor">
    <cofactor evidence="8">
        <name>Mg(2+)</name>
        <dbReference type="ChEBI" id="CHEBI:18420"/>
    </cofactor>
</comment>
<evidence type="ECO:0000256" key="8">
    <source>
        <dbReference type="HAMAP-Rule" id="MF_00316"/>
    </source>
</evidence>
<dbReference type="PANTHER" id="PTHR19136:SF81">
    <property type="entry name" value="MOLYBDENUM COFACTOR GUANYLYLTRANSFERASE"/>
    <property type="match status" value="1"/>
</dbReference>
<sequence>MIKKGAVILAGGQSRRMNYEDKAFLKIGNMTFVEKILNETCDYEERIIISNNPLNYKDMNVPVFSDILESQGPLAGIHVGLKNSKHERNLVVPCDMPNLNRDFLNFLGNIEEDYDALVPIIGSYEQPLCAIYKKSIIYKIEECIKNRIYKVKELYRDISVKYVQVPKKYESIFINVNTPSEYKRFLKGD</sequence>
<comment type="catalytic activity">
    <reaction evidence="8">
        <text>Mo-molybdopterin + GTP + H(+) = Mo-molybdopterin guanine dinucleotide + diphosphate</text>
        <dbReference type="Rhea" id="RHEA:34243"/>
        <dbReference type="ChEBI" id="CHEBI:15378"/>
        <dbReference type="ChEBI" id="CHEBI:33019"/>
        <dbReference type="ChEBI" id="CHEBI:37565"/>
        <dbReference type="ChEBI" id="CHEBI:71302"/>
        <dbReference type="ChEBI" id="CHEBI:71310"/>
        <dbReference type="EC" id="2.7.7.77"/>
    </reaction>
</comment>
<comment type="domain">
    <text evidence="8">The N-terminal domain determines nucleotide recognition and specific binding, while the C-terminal domain determines the specific binding to the target protein.</text>
</comment>
<dbReference type="Proteomes" id="UP000216024">
    <property type="component" value="Unassembled WGS sequence"/>
</dbReference>
<comment type="function">
    <text evidence="8">Transfers a GMP moiety from GTP to Mo-molybdopterin (Mo-MPT) cofactor (Moco or molybdenum cofactor) to form Mo-molybdopterin guanine dinucleotide (Mo-MGD) cofactor.</text>
</comment>
<evidence type="ECO:0000256" key="2">
    <source>
        <dbReference type="ARBA" id="ARBA00022679"/>
    </source>
</evidence>
<dbReference type="Gene3D" id="3.90.550.10">
    <property type="entry name" value="Spore Coat Polysaccharide Biosynthesis Protein SpsA, Chain A"/>
    <property type="match status" value="1"/>
</dbReference>
<dbReference type="SUPFAM" id="SSF53448">
    <property type="entry name" value="Nucleotide-diphospho-sugar transferases"/>
    <property type="match status" value="1"/>
</dbReference>
<feature type="binding site" evidence="8">
    <location>
        <position position="22"/>
    </location>
    <ligand>
        <name>GTP</name>
        <dbReference type="ChEBI" id="CHEBI:37565"/>
    </ligand>
</feature>
<keyword evidence="6 8" id="KW-0342">GTP-binding</keyword>
<gene>
    <name evidence="8" type="primary">mobA</name>
    <name evidence="10" type="ORF">CCE28_20250</name>
</gene>
<keyword evidence="2 8" id="KW-0808">Transferase</keyword>
<evidence type="ECO:0000259" key="9">
    <source>
        <dbReference type="Pfam" id="PF12804"/>
    </source>
</evidence>
<dbReference type="PANTHER" id="PTHR19136">
    <property type="entry name" value="MOLYBDENUM COFACTOR GUANYLYLTRANSFERASE"/>
    <property type="match status" value="1"/>
</dbReference>
<evidence type="ECO:0000256" key="7">
    <source>
        <dbReference type="ARBA" id="ARBA00023150"/>
    </source>
</evidence>
<evidence type="ECO:0000313" key="10">
    <source>
        <dbReference type="EMBL" id="PAB56809.1"/>
    </source>
</evidence>
<proteinExistence type="inferred from homology"/>
<keyword evidence="5 8" id="KW-0460">Magnesium</keyword>
<keyword evidence="3 8" id="KW-0479">Metal-binding</keyword>
<comment type="caution">
    <text evidence="10">The sequence shown here is derived from an EMBL/GenBank/DDBJ whole genome shotgun (WGS) entry which is preliminary data.</text>
</comment>
<keyword evidence="11" id="KW-1185">Reference proteome</keyword>
<dbReference type="InterPro" id="IPR013482">
    <property type="entry name" value="Molybde_CF_guanTrfase"/>
</dbReference>
<dbReference type="GO" id="GO:0005525">
    <property type="term" value="F:GTP binding"/>
    <property type="evidence" value="ECO:0007669"/>
    <property type="project" value="UniProtKB-UniRule"/>
</dbReference>
<dbReference type="InterPro" id="IPR025877">
    <property type="entry name" value="MobA-like_NTP_Trfase"/>
</dbReference>
<comment type="subcellular location">
    <subcellularLocation>
        <location evidence="8">Cytoplasm</location>
    </subcellularLocation>
</comment>
<dbReference type="InterPro" id="IPR029044">
    <property type="entry name" value="Nucleotide-diphossugar_trans"/>
</dbReference>
<dbReference type="EC" id="2.7.7.77" evidence="8"/>
<name>A0A267MB77_9FIRM</name>
<dbReference type="RefSeq" id="WP_095135806.1">
    <property type="nucleotide sequence ID" value="NZ_NIBG01000031.1"/>
</dbReference>
<accession>A0A267MB77</accession>
<evidence type="ECO:0000256" key="5">
    <source>
        <dbReference type="ARBA" id="ARBA00022842"/>
    </source>
</evidence>
<keyword evidence="1 8" id="KW-0963">Cytoplasm</keyword>
<comment type="similarity">
    <text evidence="8">Belongs to the MobA family.</text>
</comment>
<dbReference type="GO" id="GO:0061603">
    <property type="term" value="F:molybdenum cofactor guanylyltransferase activity"/>
    <property type="evidence" value="ECO:0007669"/>
    <property type="project" value="UniProtKB-EC"/>
</dbReference>
<dbReference type="HAMAP" id="MF_00316">
    <property type="entry name" value="MobA"/>
    <property type="match status" value="1"/>
</dbReference>
<dbReference type="CDD" id="cd02503">
    <property type="entry name" value="MobA"/>
    <property type="match status" value="1"/>
</dbReference>
<feature type="binding site" evidence="8">
    <location>
        <position position="95"/>
    </location>
    <ligand>
        <name>GTP</name>
        <dbReference type="ChEBI" id="CHEBI:37565"/>
    </ligand>
</feature>
<evidence type="ECO:0000256" key="6">
    <source>
        <dbReference type="ARBA" id="ARBA00023134"/>
    </source>
</evidence>
<reference evidence="10 11" key="1">
    <citation type="submission" date="2017-06" db="EMBL/GenBank/DDBJ databases">
        <title>Draft genome sequence of anaerobic fermentative bacterium Anaeromicrobium sediminis DY2726D isolated from West Pacific Ocean sediments.</title>
        <authorList>
            <person name="Zeng X."/>
        </authorList>
    </citation>
    <scope>NUCLEOTIDE SEQUENCE [LARGE SCALE GENOMIC DNA]</scope>
    <source>
        <strain evidence="10 11">DY2726D</strain>
    </source>
</reference>
<dbReference type="GO" id="GO:0005737">
    <property type="term" value="C:cytoplasm"/>
    <property type="evidence" value="ECO:0007669"/>
    <property type="project" value="UniProtKB-SubCell"/>
</dbReference>
<dbReference type="GO" id="GO:0046872">
    <property type="term" value="F:metal ion binding"/>
    <property type="evidence" value="ECO:0007669"/>
    <property type="project" value="UniProtKB-KW"/>
</dbReference>
<dbReference type="GO" id="GO:0006777">
    <property type="term" value="P:Mo-molybdopterin cofactor biosynthetic process"/>
    <property type="evidence" value="ECO:0007669"/>
    <property type="project" value="UniProtKB-KW"/>
</dbReference>
<organism evidence="10 11">
    <name type="scientific">Anaeromicrobium sediminis</name>
    <dbReference type="NCBI Taxonomy" id="1478221"/>
    <lineage>
        <taxon>Bacteria</taxon>
        <taxon>Bacillati</taxon>
        <taxon>Bacillota</taxon>
        <taxon>Clostridia</taxon>
        <taxon>Peptostreptococcales</taxon>
        <taxon>Thermotaleaceae</taxon>
        <taxon>Anaeromicrobium</taxon>
    </lineage>
</organism>
<feature type="binding site" evidence="8">
    <location>
        <position position="95"/>
    </location>
    <ligand>
        <name>Mg(2+)</name>
        <dbReference type="ChEBI" id="CHEBI:18420"/>
    </ligand>
</feature>
<keyword evidence="7 8" id="KW-0501">Molybdenum cofactor biosynthesis</keyword>
<dbReference type="OrthoDB" id="9788394at2"/>
<feature type="binding site" evidence="8">
    <location>
        <begin position="9"/>
        <end position="11"/>
    </location>
    <ligand>
        <name>GTP</name>
        <dbReference type="ChEBI" id="CHEBI:37565"/>
    </ligand>
</feature>
<evidence type="ECO:0000256" key="4">
    <source>
        <dbReference type="ARBA" id="ARBA00022741"/>
    </source>
</evidence>
<evidence type="ECO:0000313" key="11">
    <source>
        <dbReference type="Proteomes" id="UP000216024"/>
    </source>
</evidence>
<evidence type="ECO:0000256" key="1">
    <source>
        <dbReference type="ARBA" id="ARBA00022490"/>
    </source>
</evidence>
<dbReference type="AlphaFoldDB" id="A0A267MB77"/>
<keyword evidence="4 8" id="KW-0547">Nucleotide-binding</keyword>
<protein>
    <recommendedName>
        <fullName evidence="8">Probable molybdenum cofactor guanylyltransferase</fullName>
        <shortName evidence="8">MoCo guanylyltransferase</shortName>
        <ecNumber evidence="8">2.7.7.77</ecNumber>
    </recommendedName>
    <alternativeName>
        <fullName evidence="8">GTP:molybdopterin guanylyltransferase</fullName>
    </alternativeName>
    <alternativeName>
        <fullName evidence="8">Mo-MPT guanylyltransferase</fullName>
    </alternativeName>
    <alternativeName>
        <fullName evidence="8">Molybdopterin guanylyltransferase</fullName>
    </alternativeName>
    <alternativeName>
        <fullName evidence="8">Molybdopterin-guanine dinucleotide synthase</fullName>
        <shortName evidence="8">MGD synthase</shortName>
    </alternativeName>
</protein>
<comment type="caution">
    <text evidence="8">Lacks conserved residue(s) required for the propagation of feature annotation.</text>
</comment>
<feature type="domain" description="MobA-like NTP transferase" evidence="9">
    <location>
        <begin position="6"/>
        <end position="147"/>
    </location>
</feature>
<feature type="binding site" evidence="8">
    <location>
        <position position="66"/>
    </location>
    <ligand>
        <name>GTP</name>
        <dbReference type="ChEBI" id="CHEBI:37565"/>
    </ligand>
</feature>